<evidence type="ECO:0000256" key="10">
    <source>
        <dbReference type="ARBA" id="ARBA00030956"/>
    </source>
</evidence>
<evidence type="ECO:0000259" key="12">
    <source>
        <dbReference type="PROSITE" id="PS51094"/>
    </source>
</evidence>
<dbReference type="InterPro" id="IPR016152">
    <property type="entry name" value="PTrfase/Anion_transptr"/>
</dbReference>
<reference evidence="13" key="1">
    <citation type="journal article" date="2014" name="Int. J. Syst. Evol. Microbiol.">
        <title>Complete genome sequence of Corynebacterium casei LMG S-19264T (=DSM 44701T), isolated from a smear-ripened cheese.</title>
        <authorList>
            <consortium name="US DOE Joint Genome Institute (JGI-PGF)"/>
            <person name="Walter F."/>
            <person name="Albersmeier A."/>
            <person name="Kalinowski J."/>
            <person name="Ruckert C."/>
        </authorList>
    </citation>
    <scope>NUCLEOTIDE SEQUENCE</scope>
    <source>
        <strain evidence="13">CGMCC 1.12813</strain>
    </source>
</reference>
<keyword evidence="6" id="KW-0808">Transferase</keyword>
<comment type="caution">
    <text evidence="13">The sequence shown here is derived from an EMBL/GenBank/DDBJ whole genome shotgun (WGS) entry which is preliminary data.</text>
</comment>
<comment type="function">
    <text evidence="1">The phosphoenolpyruvate-dependent sugar phosphotransferase system (sugar PTS), a major carbohydrate active transport system, catalyzes the phosphorylation of incoming sugar substrates concomitantly with their translocation across the cell membrane. The enzyme II CmtAB PTS system is involved in D-mannitol transport.</text>
</comment>
<evidence type="ECO:0000256" key="5">
    <source>
        <dbReference type="ARBA" id="ARBA00022597"/>
    </source>
</evidence>
<dbReference type="PROSITE" id="PS00372">
    <property type="entry name" value="PTS_EIIA_TYPE_2_HIS"/>
    <property type="match status" value="1"/>
</dbReference>
<feature type="domain" description="PTS EIIA type-2" evidence="12">
    <location>
        <begin position="6"/>
        <end position="144"/>
    </location>
</feature>
<dbReference type="CDD" id="cd00211">
    <property type="entry name" value="PTS_IIA_fru"/>
    <property type="match status" value="1"/>
</dbReference>
<dbReference type="GO" id="GO:0009401">
    <property type="term" value="P:phosphoenolpyruvate-dependent sugar phosphotransferase system"/>
    <property type="evidence" value="ECO:0007669"/>
    <property type="project" value="UniProtKB-KW"/>
</dbReference>
<sequence length="144" mass="14767">MAALTDLLAASSIILDAVAADRDDAVGQAGAALLAAGAVDAEYTAAMLEREQTVSTYVGEGVAVPHGTLASESNVHDDALVLLRFADAIDWNGNDVNVVIGLAARGRGHVGLLSQLAAVLLEPERAAALRDATSTDDVYRALSQ</sequence>
<name>A0A916WG53_9MICO</name>
<dbReference type="PROSITE" id="PS51094">
    <property type="entry name" value="PTS_EIIA_TYPE_2"/>
    <property type="match status" value="1"/>
</dbReference>
<protein>
    <recommendedName>
        <fullName evidence="2">Mannitol-specific phosphotransferase enzyme IIA component</fullName>
    </recommendedName>
    <alternativeName>
        <fullName evidence="10">EIIA</fullName>
    </alternativeName>
    <alternativeName>
        <fullName evidence="11">EIII</fullName>
    </alternativeName>
    <alternativeName>
        <fullName evidence="9">PTS system mannitol-specific EIIA component</fullName>
    </alternativeName>
</protein>
<dbReference type="Gene3D" id="3.40.930.10">
    <property type="entry name" value="Mannitol-specific EII, Chain A"/>
    <property type="match status" value="1"/>
</dbReference>
<dbReference type="PANTHER" id="PTHR30181:SF2">
    <property type="entry name" value="PTS SYSTEM MANNITOL-SPECIFIC EIICBA COMPONENT"/>
    <property type="match status" value="1"/>
</dbReference>
<evidence type="ECO:0000256" key="1">
    <source>
        <dbReference type="ARBA" id="ARBA00002434"/>
    </source>
</evidence>
<gene>
    <name evidence="13" type="ORF">GCM10010979_08280</name>
</gene>
<evidence type="ECO:0000313" key="13">
    <source>
        <dbReference type="EMBL" id="GGA96148.1"/>
    </source>
</evidence>
<dbReference type="GO" id="GO:0016301">
    <property type="term" value="F:kinase activity"/>
    <property type="evidence" value="ECO:0007669"/>
    <property type="project" value="UniProtKB-KW"/>
</dbReference>
<accession>A0A916WG53</accession>
<reference evidence="13" key="2">
    <citation type="submission" date="2020-09" db="EMBL/GenBank/DDBJ databases">
        <authorList>
            <person name="Sun Q."/>
            <person name="Zhou Y."/>
        </authorList>
    </citation>
    <scope>NUCLEOTIDE SEQUENCE</scope>
    <source>
        <strain evidence="13">CGMCC 1.12813</strain>
    </source>
</reference>
<evidence type="ECO:0000256" key="8">
    <source>
        <dbReference type="ARBA" id="ARBA00022777"/>
    </source>
</evidence>
<keyword evidence="14" id="KW-1185">Reference proteome</keyword>
<evidence type="ECO:0000313" key="14">
    <source>
        <dbReference type="Proteomes" id="UP000606922"/>
    </source>
</evidence>
<keyword evidence="7" id="KW-0598">Phosphotransferase system</keyword>
<dbReference type="PANTHER" id="PTHR30181">
    <property type="entry name" value="MANNITOL PERMEASE IIC COMPONENT"/>
    <property type="match status" value="1"/>
</dbReference>
<proteinExistence type="predicted"/>
<dbReference type="GO" id="GO:0090563">
    <property type="term" value="F:protein-phosphocysteine-sugar phosphotransferase activity"/>
    <property type="evidence" value="ECO:0007669"/>
    <property type="project" value="TreeGrafter"/>
</dbReference>
<evidence type="ECO:0000256" key="2">
    <source>
        <dbReference type="ARBA" id="ARBA00014783"/>
    </source>
</evidence>
<evidence type="ECO:0000256" key="7">
    <source>
        <dbReference type="ARBA" id="ARBA00022683"/>
    </source>
</evidence>
<evidence type="ECO:0000256" key="6">
    <source>
        <dbReference type="ARBA" id="ARBA00022679"/>
    </source>
</evidence>
<organism evidence="13 14">
    <name type="scientific">Conyzicola nivalis</name>
    <dbReference type="NCBI Taxonomy" id="1477021"/>
    <lineage>
        <taxon>Bacteria</taxon>
        <taxon>Bacillati</taxon>
        <taxon>Actinomycetota</taxon>
        <taxon>Actinomycetes</taxon>
        <taxon>Micrococcales</taxon>
        <taxon>Microbacteriaceae</taxon>
        <taxon>Conyzicola</taxon>
    </lineage>
</organism>
<keyword evidence="5" id="KW-0762">Sugar transport</keyword>
<dbReference type="SUPFAM" id="SSF55804">
    <property type="entry name" value="Phoshotransferase/anion transport protein"/>
    <property type="match status" value="1"/>
</dbReference>
<dbReference type="AlphaFoldDB" id="A0A916WG53"/>
<evidence type="ECO:0000256" key="3">
    <source>
        <dbReference type="ARBA" id="ARBA00022448"/>
    </source>
</evidence>
<dbReference type="EMBL" id="BMGB01000001">
    <property type="protein sequence ID" value="GGA96148.1"/>
    <property type="molecule type" value="Genomic_DNA"/>
</dbReference>
<evidence type="ECO:0000256" key="9">
    <source>
        <dbReference type="ARBA" id="ARBA00029908"/>
    </source>
</evidence>
<keyword evidence="4" id="KW-0597">Phosphoprotein</keyword>
<dbReference type="GO" id="GO:0005886">
    <property type="term" value="C:plasma membrane"/>
    <property type="evidence" value="ECO:0007669"/>
    <property type="project" value="TreeGrafter"/>
</dbReference>
<dbReference type="RefSeq" id="WP_188509420.1">
    <property type="nucleotide sequence ID" value="NZ_BMGB01000001.1"/>
</dbReference>
<keyword evidence="8" id="KW-0418">Kinase</keyword>
<dbReference type="InterPro" id="IPR050893">
    <property type="entry name" value="Sugar_PTS"/>
</dbReference>
<evidence type="ECO:0000256" key="4">
    <source>
        <dbReference type="ARBA" id="ARBA00022553"/>
    </source>
</evidence>
<dbReference type="Proteomes" id="UP000606922">
    <property type="component" value="Unassembled WGS sequence"/>
</dbReference>
<evidence type="ECO:0000256" key="11">
    <source>
        <dbReference type="ARBA" id="ARBA00030962"/>
    </source>
</evidence>
<dbReference type="Pfam" id="PF00359">
    <property type="entry name" value="PTS_EIIA_2"/>
    <property type="match status" value="1"/>
</dbReference>
<keyword evidence="3" id="KW-0813">Transport</keyword>
<dbReference type="InterPro" id="IPR002178">
    <property type="entry name" value="PTS_EIIA_type-2_dom"/>
</dbReference>